<dbReference type="InterPro" id="IPR050378">
    <property type="entry name" value="Metallo-dep_Hydrolases_sf"/>
</dbReference>
<protein>
    <submittedName>
        <fullName evidence="4">Imidazolonepropionase related amidohydrolase</fullName>
    </submittedName>
</protein>
<dbReference type="PANTHER" id="PTHR11647">
    <property type="entry name" value="HYDRANTOINASE/DIHYDROPYRIMIDINASE FAMILY MEMBER"/>
    <property type="match status" value="1"/>
</dbReference>
<feature type="chain" id="PRO_5046929225" evidence="2">
    <location>
        <begin position="30"/>
        <end position="456"/>
    </location>
</feature>
<evidence type="ECO:0000256" key="1">
    <source>
        <dbReference type="ARBA" id="ARBA00001947"/>
    </source>
</evidence>
<dbReference type="PANTHER" id="PTHR11647:SF1">
    <property type="entry name" value="COLLAPSIN RESPONSE MEDIATOR PROTEIN"/>
    <property type="match status" value="1"/>
</dbReference>
<evidence type="ECO:0000313" key="5">
    <source>
        <dbReference type="Proteomes" id="UP001161391"/>
    </source>
</evidence>
<keyword evidence="5" id="KW-1185">Reference proteome</keyword>
<dbReference type="PROSITE" id="PS51257">
    <property type="entry name" value="PROKAR_LIPOPROTEIN"/>
    <property type="match status" value="1"/>
</dbReference>
<dbReference type="Gene3D" id="3.20.20.140">
    <property type="entry name" value="Metal-dependent hydrolases"/>
    <property type="match status" value="1"/>
</dbReference>
<feature type="domain" description="Amidohydrolase-related" evidence="3">
    <location>
        <begin position="103"/>
        <end position="418"/>
    </location>
</feature>
<accession>A0ABQ5V924</accession>
<dbReference type="Pfam" id="PF01979">
    <property type="entry name" value="Amidohydro_1"/>
    <property type="match status" value="1"/>
</dbReference>
<keyword evidence="2" id="KW-0732">Signal</keyword>
<dbReference type="EMBL" id="BSNK01000001">
    <property type="protein sequence ID" value="GLQ23348.1"/>
    <property type="molecule type" value="Genomic_DNA"/>
</dbReference>
<dbReference type="Proteomes" id="UP001161391">
    <property type="component" value="Unassembled WGS sequence"/>
</dbReference>
<sequence>MVTDKIMMTFRTCLALSAALIVACSPAKDDEKETTTFELPTAFPSTYKPMPSVTTLITNASIIDGTGDASSANSVLVVDGRISAIGTDLSADGATVLDAGGRFITPGIIDIHSHLGNYASPGVNAHGDGNEITSPITSEVFAEHGVWPQDPGFDEALQGGVTTLHILPGSANLFGGRGVTLRNAPSRTVQGMKFPDAPYTLKMACGENPKRVYGSKGGPDSRMGNVAGYRKNWIKAAEYKKKIEDGDEPTRNLQLETLAGVLNGDILIQMHCYRADEMAQIIDLSKEFDYKITTFHHAVEAYKIGDLLAENGTCAAMWADWYGFKMESYDGILENIPFVHAAGACAMIHSDDAMNIQRLNQEVAKARANGNRAGLDISKAEAWTWLSTNPAKALGILDETGTLEVGKRADMVLWSGDPFSTFSRPDQVYLDGALLFDREAGLKPQSDFRLGTEIAR</sequence>
<dbReference type="SUPFAM" id="SSF51556">
    <property type="entry name" value="Metallo-dependent hydrolases"/>
    <property type="match status" value="1"/>
</dbReference>
<evidence type="ECO:0000259" key="3">
    <source>
        <dbReference type="Pfam" id="PF01979"/>
    </source>
</evidence>
<dbReference type="Gene3D" id="2.30.40.10">
    <property type="entry name" value="Urease, subunit C, domain 1"/>
    <property type="match status" value="1"/>
</dbReference>
<name>A0ABQ5V924_9PROT</name>
<gene>
    <name evidence="4" type="ORF">GCM10007853_12220</name>
</gene>
<dbReference type="InterPro" id="IPR032466">
    <property type="entry name" value="Metal_Hydrolase"/>
</dbReference>
<dbReference type="InterPro" id="IPR006680">
    <property type="entry name" value="Amidohydro-rel"/>
</dbReference>
<dbReference type="SUPFAM" id="SSF51338">
    <property type="entry name" value="Composite domain of metallo-dependent hydrolases"/>
    <property type="match status" value="1"/>
</dbReference>
<reference evidence="4" key="1">
    <citation type="journal article" date="2014" name="Int. J. Syst. Evol. Microbiol.">
        <title>Complete genome of a new Firmicutes species belonging to the dominant human colonic microbiota ('Ruminococcus bicirculans') reveals two chromosomes and a selective capacity to utilize plant glucans.</title>
        <authorList>
            <consortium name="NISC Comparative Sequencing Program"/>
            <person name="Wegmann U."/>
            <person name="Louis P."/>
            <person name="Goesmann A."/>
            <person name="Henrissat B."/>
            <person name="Duncan S.H."/>
            <person name="Flint H.J."/>
        </authorList>
    </citation>
    <scope>NUCLEOTIDE SEQUENCE</scope>
    <source>
        <strain evidence="4">NBRC 108219</strain>
    </source>
</reference>
<reference evidence="4" key="2">
    <citation type="submission" date="2023-01" db="EMBL/GenBank/DDBJ databases">
        <title>Draft genome sequence of Algimonas ampicilliniresistens strain NBRC 108219.</title>
        <authorList>
            <person name="Sun Q."/>
            <person name="Mori K."/>
        </authorList>
    </citation>
    <scope>NUCLEOTIDE SEQUENCE</scope>
    <source>
        <strain evidence="4">NBRC 108219</strain>
    </source>
</reference>
<evidence type="ECO:0000256" key="2">
    <source>
        <dbReference type="SAM" id="SignalP"/>
    </source>
</evidence>
<dbReference type="CDD" id="cd01309">
    <property type="entry name" value="Met_dep_hydrolase_C"/>
    <property type="match status" value="1"/>
</dbReference>
<comment type="cofactor">
    <cofactor evidence="1">
        <name>Zn(2+)</name>
        <dbReference type="ChEBI" id="CHEBI:29105"/>
    </cofactor>
</comment>
<dbReference type="InterPro" id="IPR011059">
    <property type="entry name" value="Metal-dep_hydrolase_composite"/>
</dbReference>
<comment type="caution">
    <text evidence="4">The sequence shown here is derived from an EMBL/GenBank/DDBJ whole genome shotgun (WGS) entry which is preliminary data.</text>
</comment>
<organism evidence="4 5">
    <name type="scientific">Algimonas ampicilliniresistens</name>
    <dbReference type="NCBI Taxonomy" id="1298735"/>
    <lineage>
        <taxon>Bacteria</taxon>
        <taxon>Pseudomonadati</taxon>
        <taxon>Pseudomonadota</taxon>
        <taxon>Alphaproteobacteria</taxon>
        <taxon>Maricaulales</taxon>
        <taxon>Robiginitomaculaceae</taxon>
        <taxon>Algimonas</taxon>
    </lineage>
</organism>
<feature type="signal peptide" evidence="2">
    <location>
        <begin position="1"/>
        <end position="29"/>
    </location>
</feature>
<proteinExistence type="predicted"/>
<evidence type="ECO:0000313" key="4">
    <source>
        <dbReference type="EMBL" id="GLQ23348.1"/>
    </source>
</evidence>